<sequence length="72" mass="7796">MDNAACYAVYKGYCLVCSAEVDGTLHGRIDGIRDIVTFHAATPEALQRAFEEAVDDYLAVCQETCLPPDTPA</sequence>
<name>A0A4P6HKK8_9BACT</name>
<gene>
    <name evidence="1" type="ORF">C3Y92_10945</name>
</gene>
<evidence type="ECO:0000313" key="1">
    <source>
        <dbReference type="EMBL" id="QAZ67711.1"/>
    </source>
</evidence>
<keyword evidence="2" id="KW-1185">Reference proteome</keyword>
<reference evidence="1 2" key="1">
    <citation type="submission" date="2018-02" db="EMBL/GenBank/DDBJ databases">
        <title>Genome sequence of Desulfovibrio carbinolicus DSM 3852.</title>
        <authorList>
            <person name="Wilbanks E."/>
            <person name="Skennerton C.T."/>
            <person name="Orphan V.J."/>
        </authorList>
    </citation>
    <scope>NUCLEOTIDE SEQUENCE [LARGE SCALE GENOMIC DNA]</scope>
    <source>
        <strain evidence="1 2">DSM 3852</strain>
    </source>
</reference>
<proteinExistence type="predicted"/>
<dbReference type="EMBL" id="CP026538">
    <property type="protein sequence ID" value="QAZ67711.1"/>
    <property type="molecule type" value="Genomic_DNA"/>
</dbReference>
<protein>
    <recommendedName>
        <fullName evidence="3">Type II toxin-antitoxin system HicB family antitoxin</fullName>
    </recommendedName>
</protein>
<dbReference type="Proteomes" id="UP000293296">
    <property type="component" value="Chromosome"/>
</dbReference>
<dbReference type="SUPFAM" id="SSF143100">
    <property type="entry name" value="TTHA1013/TTHA0281-like"/>
    <property type="match status" value="1"/>
</dbReference>
<dbReference type="RefSeq" id="WP_129352534.1">
    <property type="nucleotide sequence ID" value="NZ_CP026538.1"/>
</dbReference>
<dbReference type="OrthoDB" id="5297106at2"/>
<dbReference type="InterPro" id="IPR035069">
    <property type="entry name" value="TTHA1013/TTHA0281-like"/>
</dbReference>
<evidence type="ECO:0008006" key="3">
    <source>
        <dbReference type="Google" id="ProtNLM"/>
    </source>
</evidence>
<accession>A0A4P6HKK8</accession>
<dbReference type="KEGG" id="dcb:C3Y92_10945"/>
<organism evidence="1 2">
    <name type="scientific">Solidesulfovibrio carbinolicus</name>
    <dbReference type="NCBI Taxonomy" id="296842"/>
    <lineage>
        <taxon>Bacteria</taxon>
        <taxon>Pseudomonadati</taxon>
        <taxon>Thermodesulfobacteriota</taxon>
        <taxon>Desulfovibrionia</taxon>
        <taxon>Desulfovibrionales</taxon>
        <taxon>Desulfovibrionaceae</taxon>
        <taxon>Solidesulfovibrio</taxon>
    </lineage>
</organism>
<dbReference type="AlphaFoldDB" id="A0A4P6HKK8"/>
<evidence type="ECO:0000313" key="2">
    <source>
        <dbReference type="Proteomes" id="UP000293296"/>
    </source>
</evidence>